<dbReference type="Proteomes" id="UP000681027">
    <property type="component" value="Unassembled WGS sequence"/>
</dbReference>
<organism evidence="1 2">
    <name type="scientific">Cytobacillus citreus</name>
    <dbReference type="NCBI Taxonomy" id="2833586"/>
    <lineage>
        <taxon>Bacteria</taxon>
        <taxon>Bacillati</taxon>
        <taxon>Bacillota</taxon>
        <taxon>Bacilli</taxon>
        <taxon>Bacillales</taxon>
        <taxon>Bacillaceae</taxon>
        <taxon>Cytobacillus</taxon>
    </lineage>
</organism>
<gene>
    <name evidence="1" type="ORF">KHA94_15595</name>
</gene>
<proteinExistence type="predicted"/>
<keyword evidence="2" id="KW-1185">Reference proteome</keyword>
<reference evidence="1 2" key="1">
    <citation type="submission" date="2021-05" db="EMBL/GenBank/DDBJ databases">
        <title>Novel Bacillus species.</title>
        <authorList>
            <person name="Liu G."/>
        </authorList>
    </citation>
    <scope>NUCLEOTIDE SEQUENCE [LARGE SCALE GENOMIC DNA]</scope>
    <source>
        <strain evidence="1 2">FJAT-49705</strain>
    </source>
</reference>
<sequence>MYIEKFHFTEEERKKTVEAFIKNGVLRELPSKEKRKVKLQGKTIKI</sequence>
<dbReference type="EMBL" id="JAGYPM010000003">
    <property type="protein sequence ID" value="MBS4191613.1"/>
    <property type="molecule type" value="Genomic_DNA"/>
</dbReference>
<comment type="caution">
    <text evidence="1">The sequence shown here is derived from an EMBL/GenBank/DDBJ whole genome shotgun (WGS) entry which is preliminary data.</text>
</comment>
<evidence type="ECO:0000313" key="2">
    <source>
        <dbReference type="Proteomes" id="UP000681027"/>
    </source>
</evidence>
<evidence type="ECO:0000313" key="1">
    <source>
        <dbReference type="EMBL" id="MBS4191613.1"/>
    </source>
</evidence>
<name>A0ABS5NWV1_9BACI</name>
<dbReference type="RefSeq" id="WP_213103037.1">
    <property type="nucleotide sequence ID" value="NZ_JAGYPM010000003.1"/>
</dbReference>
<protein>
    <submittedName>
        <fullName evidence="1">Uncharacterized protein</fullName>
    </submittedName>
</protein>
<accession>A0ABS5NWV1</accession>